<dbReference type="EMBL" id="QRDZ01000049">
    <property type="protein sequence ID" value="RED54450.1"/>
    <property type="molecule type" value="Genomic_DNA"/>
</dbReference>
<reference evidence="1 2" key="1">
    <citation type="submission" date="2018-07" db="EMBL/GenBank/DDBJ databases">
        <title>Genomic Encyclopedia of Type Strains, Phase III (KMG-III): the genomes of soil and plant-associated and newly described type strains.</title>
        <authorList>
            <person name="Whitman W."/>
        </authorList>
    </citation>
    <scope>NUCLEOTIDE SEQUENCE [LARGE SCALE GENOMIC DNA]</scope>
    <source>
        <strain evidence="1 2">CECT 7287</strain>
    </source>
</reference>
<evidence type="ECO:0000313" key="1">
    <source>
        <dbReference type="EMBL" id="RED54450.1"/>
    </source>
</evidence>
<dbReference type="Proteomes" id="UP000256977">
    <property type="component" value="Unassembled WGS sequence"/>
</dbReference>
<keyword evidence="2" id="KW-1185">Reference proteome</keyword>
<comment type="caution">
    <text evidence="1">The sequence shown here is derived from an EMBL/GenBank/DDBJ whole genome shotgun (WGS) entry which is preliminary data.</text>
</comment>
<gene>
    <name evidence="1" type="ORF">DFP98_14915</name>
</gene>
<proteinExistence type="predicted"/>
<evidence type="ECO:0000313" key="2">
    <source>
        <dbReference type="Proteomes" id="UP000256977"/>
    </source>
</evidence>
<dbReference type="AlphaFoldDB" id="A0A3D9HYF5"/>
<protein>
    <submittedName>
        <fullName evidence="1">Uncharacterized protein</fullName>
    </submittedName>
</protein>
<sequence length="82" mass="9244">MRRVACDDRYEEGDVPPGDLIMIHNVSTGLEVSRKIIQSNSNKKQTADAVRKIVQIDSKQAQTTEICRGNRTKRPKKGVYVT</sequence>
<accession>A0A3D9HYF5</accession>
<dbReference type="RefSeq" id="WP_147310328.1">
    <property type="nucleotide sequence ID" value="NZ_QRDZ01000049.1"/>
</dbReference>
<organism evidence="1 2">
    <name type="scientific">Cohnella phaseoli</name>
    <dbReference type="NCBI Taxonomy" id="456490"/>
    <lineage>
        <taxon>Bacteria</taxon>
        <taxon>Bacillati</taxon>
        <taxon>Bacillota</taxon>
        <taxon>Bacilli</taxon>
        <taxon>Bacillales</taxon>
        <taxon>Paenibacillaceae</taxon>
        <taxon>Cohnella</taxon>
    </lineage>
</organism>
<name>A0A3D9HYF5_9BACL</name>